<evidence type="ECO:0000313" key="3">
    <source>
        <dbReference type="Proteomes" id="UP000602745"/>
    </source>
</evidence>
<dbReference type="CDD" id="cd05271">
    <property type="entry name" value="NDUFA9_like_SDR_a"/>
    <property type="match status" value="1"/>
</dbReference>
<accession>A0A8J2VML2</accession>
<dbReference type="SUPFAM" id="SSF51735">
    <property type="entry name" value="NAD(P)-binding Rossmann-fold domains"/>
    <property type="match status" value="1"/>
</dbReference>
<dbReference type="RefSeq" id="WP_188408370.1">
    <property type="nucleotide sequence ID" value="NZ_BMCP01000001.1"/>
</dbReference>
<dbReference type="EMBL" id="BMCP01000001">
    <property type="protein sequence ID" value="GGE32951.1"/>
    <property type="molecule type" value="Genomic_DNA"/>
</dbReference>
<reference evidence="2" key="2">
    <citation type="submission" date="2020-09" db="EMBL/GenBank/DDBJ databases">
        <authorList>
            <person name="Sun Q."/>
            <person name="Sedlacek I."/>
        </authorList>
    </citation>
    <scope>NUCLEOTIDE SEQUENCE</scope>
    <source>
        <strain evidence="2">CCM 7684</strain>
    </source>
</reference>
<protein>
    <submittedName>
        <fullName evidence="2">Oxidoreductase</fullName>
    </submittedName>
</protein>
<name>A0A8J2VML2_9RHOB</name>
<comment type="caution">
    <text evidence="2">The sequence shown here is derived from an EMBL/GenBank/DDBJ whole genome shotgun (WGS) entry which is preliminary data.</text>
</comment>
<proteinExistence type="predicted"/>
<dbReference type="InterPro" id="IPR036291">
    <property type="entry name" value="NAD(P)-bd_dom_sf"/>
</dbReference>
<sequence>MRAAISDRLVTVYGGSGFIGRHVVRLLAQHGWRIRVAVRRPDLANHLQPLGAVGQIHAVQANLRYRDSVLRAAEGSEAVVNLVGILAPSGRQSFDAVHAFGARMVADAAREAGARTLVHISAIGADANSPSSYARTKAEGEARVAEAFPNAVILRPSVVFGPEDDFFNRFASLARISPFLPLIGGGETKFQPVFVGDVAAAVTLGVEGRLKPRTVYELGGPEVKTFRELMDYVLKTTYRKRFLVPVPFGLAKMKAHVLQLLPKPLLTVDQVELLREDNVVSPEAIAQKRSLPGMGVAPTSIEAIVPSYLYRFRKSGQFERAPEA</sequence>
<evidence type="ECO:0000259" key="1">
    <source>
        <dbReference type="Pfam" id="PF01370"/>
    </source>
</evidence>
<dbReference type="InterPro" id="IPR051207">
    <property type="entry name" value="ComplexI_NDUFA9_subunit"/>
</dbReference>
<dbReference type="InterPro" id="IPR001509">
    <property type="entry name" value="Epimerase_deHydtase"/>
</dbReference>
<dbReference type="Proteomes" id="UP000602745">
    <property type="component" value="Unassembled WGS sequence"/>
</dbReference>
<reference evidence="2" key="1">
    <citation type="journal article" date="2014" name="Int. J. Syst. Evol. Microbiol.">
        <title>Complete genome sequence of Corynebacterium casei LMG S-19264T (=DSM 44701T), isolated from a smear-ripened cheese.</title>
        <authorList>
            <consortium name="US DOE Joint Genome Institute (JGI-PGF)"/>
            <person name="Walter F."/>
            <person name="Albersmeier A."/>
            <person name="Kalinowski J."/>
            <person name="Ruckert C."/>
        </authorList>
    </citation>
    <scope>NUCLEOTIDE SEQUENCE</scope>
    <source>
        <strain evidence="2">CCM 7684</strain>
    </source>
</reference>
<dbReference type="PANTHER" id="PTHR12126:SF11">
    <property type="entry name" value="NADH DEHYDROGENASE [UBIQUINONE] 1 ALPHA SUBCOMPLEX SUBUNIT 9, MITOCHONDRIAL"/>
    <property type="match status" value="1"/>
</dbReference>
<dbReference type="Gene3D" id="3.40.50.720">
    <property type="entry name" value="NAD(P)-binding Rossmann-like Domain"/>
    <property type="match status" value="1"/>
</dbReference>
<dbReference type="Pfam" id="PF01370">
    <property type="entry name" value="Epimerase"/>
    <property type="match status" value="1"/>
</dbReference>
<dbReference type="GO" id="GO:0044877">
    <property type="term" value="F:protein-containing complex binding"/>
    <property type="evidence" value="ECO:0007669"/>
    <property type="project" value="TreeGrafter"/>
</dbReference>
<dbReference type="FunFam" id="3.40.50.720:FF:000702">
    <property type="entry name" value="NADH dehydrogenase (Ubiquinone)"/>
    <property type="match status" value="1"/>
</dbReference>
<dbReference type="PANTHER" id="PTHR12126">
    <property type="entry name" value="NADH-UBIQUINONE OXIDOREDUCTASE 39 KDA SUBUNIT-RELATED"/>
    <property type="match status" value="1"/>
</dbReference>
<feature type="domain" description="NAD-dependent epimerase/dehydratase" evidence="1">
    <location>
        <begin position="10"/>
        <end position="208"/>
    </location>
</feature>
<dbReference type="AlphaFoldDB" id="A0A8J2VML2"/>
<organism evidence="2 3">
    <name type="scientific">Agaricicola taiwanensis</name>
    <dbReference type="NCBI Taxonomy" id="591372"/>
    <lineage>
        <taxon>Bacteria</taxon>
        <taxon>Pseudomonadati</taxon>
        <taxon>Pseudomonadota</taxon>
        <taxon>Alphaproteobacteria</taxon>
        <taxon>Rhodobacterales</taxon>
        <taxon>Paracoccaceae</taxon>
        <taxon>Agaricicola</taxon>
    </lineage>
</organism>
<gene>
    <name evidence="2" type="ORF">GCM10007276_07750</name>
</gene>
<evidence type="ECO:0000313" key="2">
    <source>
        <dbReference type="EMBL" id="GGE32951.1"/>
    </source>
</evidence>
<keyword evidence="3" id="KW-1185">Reference proteome</keyword>